<evidence type="ECO:0000313" key="1">
    <source>
        <dbReference type="EMBL" id="GBP35833.1"/>
    </source>
</evidence>
<keyword evidence="2" id="KW-1185">Reference proteome</keyword>
<protein>
    <submittedName>
        <fullName evidence="1">Uncharacterized protein</fullName>
    </submittedName>
</protein>
<accession>A0A4C1VB07</accession>
<dbReference type="Proteomes" id="UP000299102">
    <property type="component" value="Unassembled WGS sequence"/>
</dbReference>
<gene>
    <name evidence="1" type="ORF">EVAR_27753_1</name>
</gene>
<sequence length="87" mass="10056">MRLADSPLTLRAGDDCLRPRRFLIKALLVFRHRAFHYRLLPATASHAGRHPIKFTPVYFPGSSRPVFRGHSRPRARLRASDLLAFDY</sequence>
<comment type="caution">
    <text evidence="1">The sequence shown here is derived from an EMBL/GenBank/DDBJ whole genome shotgun (WGS) entry which is preliminary data.</text>
</comment>
<evidence type="ECO:0000313" key="2">
    <source>
        <dbReference type="Proteomes" id="UP000299102"/>
    </source>
</evidence>
<proteinExistence type="predicted"/>
<dbReference type="EMBL" id="BGZK01000310">
    <property type="protein sequence ID" value="GBP35833.1"/>
    <property type="molecule type" value="Genomic_DNA"/>
</dbReference>
<reference evidence="1 2" key="1">
    <citation type="journal article" date="2019" name="Commun. Biol.">
        <title>The bagworm genome reveals a unique fibroin gene that provides high tensile strength.</title>
        <authorList>
            <person name="Kono N."/>
            <person name="Nakamura H."/>
            <person name="Ohtoshi R."/>
            <person name="Tomita M."/>
            <person name="Numata K."/>
            <person name="Arakawa K."/>
        </authorList>
    </citation>
    <scope>NUCLEOTIDE SEQUENCE [LARGE SCALE GENOMIC DNA]</scope>
</reference>
<organism evidence="1 2">
    <name type="scientific">Eumeta variegata</name>
    <name type="common">Bagworm moth</name>
    <name type="synonym">Eumeta japonica</name>
    <dbReference type="NCBI Taxonomy" id="151549"/>
    <lineage>
        <taxon>Eukaryota</taxon>
        <taxon>Metazoa</taxon>
        <taxon>Ecdysozoa</taxon>
        <taxon>Arthropoda</taxon>
        <taxon>Hexapoda</taxon>
        <taxon>Insecta</taxon>
        <taxon>Pterygota</taxon>
        <taxon>Neoptera</taxon>
        <taxon>Endopterygota</taxon>
        <taxon>Lepidoptera</taxon>
        <taxon>Glossata</taxon>
        <taxon>Ditrysia</taxon>
        <taxon>Tineoidea</taxon>
        <taxon>Psychidae</taxon>
        <taxon>Oiketicinae</taxon>
        <taxon>Eumeta</taxon>
    </lineage>
</organism>
<name>A0A4C1VB07_EUMVA</name>
<dbReference type="AlphaFoldDB" id="A0A4C1VB07"/>